<reference evidence="7" key="1">
    <citation type="submission" date="2022-12" db="EMBL/GenBank/DDBJ databases">
        <authorList>
            <person name="Petersen C."/>
        </authorList>
    </citation>
    <scope>NUCLEOTIDE SEQUENCE</scope>
    <source>
        <strain evidence="7">IBT 29677</strain>
    </source>
</reference>
<evidence type="ECO:0000256" key="2">
    <source>
        <dbReference type="ARBA" id="ARBA00022692"/>
    </source>
</evidence>
<protein>
    <recommendedName>
        <fullName evidence="9">DUF300 domain protein</fullName>
    </recommendedName>
</protein>
<sequence>MGWTTCNTTTEEQKIEEVDLWDGGITFHELSLILGGVCALIACVISIFLIMGHATHYSKPVEQRHIIRILWMVPVYSVVAWISILFYHDAVYFEVIGNCYEAFCIAAFFGLMCHYIAPDLHSQKDYFRGIQPKTWLWPLNHFQKWKWCGGERLWRNPRSGLTWFNIIWTGVFQYCVLRVLMTVVSVLAQVGGRYCEESMSPAFAHVWVIVFESISVSIAMYCLIQFYYQIKDDISEHKPFMKILSIKLVIFLSFWQSTLISILVTMGAINSTPQIALADLKYGLPELLINIEMAIFSFLHLWAFAWKPYAVQPGEVTDFYGNGKESYQGGRFGVKALVDAMNPFDLVKAIGRGGRWLFVGRKNRTQDSSYQQRDENNIGLEASQSGTAGTSYQGAGTAMSGARKNRYGGDEEGQVLLANAQSNPETGHFGTSPYSESDEYLSEQPARFYQNSSGRESHGHALQSDPSPYDDIEQQNLGYTHDGPNHPYPVDGPLREQAPMPMPDPYQPPPPYPDDHDHRHPGHS</sequence>
<keyword evidence="4 6" id="KW-0472">Membrane</keyword>
<evidence type="ECO:0000256" key="4">
    <source>
        <dbReference type="ARBA" id="ARBA00023136"/>
    </source>
</evidence>
<feature type="transmembrane region" description="Helical" evidence="6">
    <location>
        <begin position="162"/>
        <end position="190"/>
    </location>
</feature>
<keyword evidence="3 6" id="KW-1133">Transmembrane helix</keyword>
<dbReference type="GO" id="GO:0016020">
    <property type="term" value="C:membrane"/>
    <property type="evidence" value="ECO:0007669"/>
    <property type="project" value="UniProtKB-SubCell"/>
</dbReference>
<feature type="transmembrane region" description="Helical" evidence="6">
    <location>
        <begin position="202"/>
        <end position="228"/>
    </location>
</feature>
<feature type="transmembrane region" description="Helical" evidence="6">
    <location>
        <begin position="66"/>
        <end position="88"/>
    </location>
</feature>
<evidence type="ECO:0000256" key="6">
    <source>
        <dbReference type="SAM" id="Phobius"/>
    </source>
</evidence>
<keyword evidence="8" id="KW-1185">Reference proteome</keyword>
<dbReference type="EMBL" id="JAPZBU010000011">
    <property type="protein sequence ID" value="KAJ5378713.1"/>
    <property type="molecule type" value="Genomic_DNA"/>
</dbReference>
<accession>A0A9W9VE18</accession>
<keyword evidence="2 6" id="KW-0812">Transmembrane</keyword>
<feature type="transmembrane region" description="Helical" evidence="6">
    <location>
        <begin position="248"/>
        <end position="267"/>
    </location>
</feature>
<name>A0A9W9VE18_9EURO</name>
<gene>
    <name evidence="7" type="ORF">N7509_011832</name>
</gene>
<feature type="compositionally biased region" description="Pro residues" evidence="5">
    <location>
        <begin position="500"/>
        <end position="512"/>
    </location>
</feature>
<dbReference type="OrthoDB" id="5348404at2759"/>
<dbReference type="GeneID" id="81375449"/>
<feature type="region of interest" description="Disordered" evidence="5">
    <location>
        <begin position="420"/>
        <end position="524"/>
    </location>
</feature>
<dbReference type="Pfam" id="PF03619">
    <property type="entry name" value="Solute_trans_a"/>
    <property type="match status" value="1"/>
</dbReference>
<comment type="caution">
    <text evidence="7">The sequence shown here is derived from an EMBL/GenBank/DDBJ whole genome shotgun (WGS) entry which is preliminary data.</text>
</comment>
<dbReference type="PANTHER" id="PTHR23423">
    <property type="entry name" value="ORGANIC SOLUTE TRANSPORTER-RELATED"/>
    <property type="match status" value="1"/>
</dbReference>
<dbReference type="InterPro" id="IPR005178">
    <property type="entry name" value="Ostalpha/TMEM184C"/>
</dbReference>
<feature type="transmembrane region" description="Helical" evidence="6">
    <location>
        <begin position="30"/>
        <end position="54"/>
    </location>
</feature>
<reference evidence="7" key="2">
    <citation type="journal article" date="2023" name="IMA Fungus">
        <title>Comparative genomic study of the Penicillium genus elucidates a diverse pangenome and 15 lateral gene transfer events.</title>
        <authorList>
            <person name="Petersen C."/>
            <person name="Sorensen T."/>
            <person name="Nielsen M.R."/>
            <person name="Sondergaard T.E."/>
            <person name="Sorensen J.L."/>
            <person name="Fitzpatrick D.A."/>
            <person name="Frisvad J.C."/>
            <person name="Nielsen K.L."/>
        </authorList>
    </citation>
    <scope>NUCLEOTIDE SEQUENCE</scope>
    <source>
        <strain evidence="7">IBT 29677</strain>
    </source>
</reference>
<dbReference type="RefSeq" id="XP_056482499.1">
    <property type="nucleotide sequence ID" value="XM_056636469.1"/>
</dbReference>
<proteinExistence type="predicted"/>
<organism evidence="7 8">
    <name type="scientific">Penicillium cosmopolitanum</name>
    <dbReference type="NCBI Taxonomy" id="1131564"/>
    <lineage>
        <taxon>Eukaryota</taxon>
        <taxon>Fungi</taxon>
        <taxon>Dikarya</taxon>
        <taxon>Ascomycota</taxon>
        <taxon>Pezizomycotina</taxon>
        <taxon>Eurotiomycetes</taxon>
        <taxon>Eurotiomycetidae</taxon>
        <taxon>Eurotiales</taxon>
        <taxon>Aspergillaceae</taxon>
        <taxon>Penicillium</taxon>
    </lineage>
</organism>
<feature type="transmembrane region" description="Helical" evidence="6">
    <location>
        <begin position="100"/>
        <end position="117"/>
    </location>
</feature>
<feature type="region of interest" description="Disordered" evidence="5">
    <location>
        <begin position="366"/>
        <end position="408"/>
    </location>
</feature>
<evidence type="ECO:0000313" key="7">
    <source>
        <dbReference type="EMBL" id="KAJ5378713.1"/>
    </source>
</evidence>
<evidence type="ECO:0000256" key="5">
    <source>
        <dbReference type="SAM" id="MobiDB-lite"/>
    </source>
</evidence>
<evidence type="ECO:0000313" key="8">
    <source>
        <dbReference type="Proteomes" id="UP001147747"/>
    </source>
</evidence>
<feature type="compositionally biased region" description="Polar residues" evidence="5">
    <location>
        <begin position="382"/>
        <end position="394"/>
    </location>
</feature>
<dbReference type="Proteomes" id="UP001147747">
    <property type="component" value="Unassembled WGS sequence"/>
</dbReference>
<evidence type="ECO:0008006" key="9">
    <source>
        <dbReference type="Google" id="ProtNLM"/>
    </source>
</evidence>
<evidence type="ECO:0000256" key="3">
    <source>
        <dbReference type="ARBA" id="ARBA00022989"/>
    </source>
</evidence>
<dbReference type="AlphaFoldDB" id="A0A9W9VE18"/>
<evidence type="ECO:0000256" key="1">
    <source>
        <dbReference type="ARBA" id="ARBA00004141"/>
    </source>
</evidence>
<dbReference type="SMART" id="SM01417">
    <property type="entry name" value="Solute_trans_a"/>
    <property type="match status" value="1"/>
</dbReference>
<comment type="subcellular location">
    <subcellularLocation>
        <location evidence="1">Membrane</location>
        <topology evidence="1">Multi-pass membrane protein</topology>
    </subcellularLocation>
</comment>